<reference evidence="1" key="1">
    <citation type="submission" date="2020-04" db="EMBL/GenBank/DDBJ databases">
        <authorList>
            <person name="Chiriac C."/>
            <person name="Salcher M."/>
            <person name="Ghai R."/>
            <person name="Kavagutti S V."/>
        </authorList>
    </citation>
    <scope>NUCLEOTIDE SEQUENCE</scope>
</reference>
<sequence length="96" mass="11351">MQYKPNPNNIENLSDNELNEIKAYVKGIIEGIKDTHKPDKVDVILEDYWTAWDNTIDINIWIDESDPKRYLTTLYRISESGYTDTDTFQRLDYMKG</sequence>
<gene>
    <name evidence="1" type="ORF">UFOVP678_21</name>
</gene>
<name>A0A6J5NHW0_9CAUD</name>
<dbReference type="EMBL" id="LR796655">
    <property type="protein sequence ID" value="CAB4157346.1"/>
    <property type="molecule type" value="Genomic_DNA"/>
</dbReference>
<evidence type="ECO:0000313" key="1">
    <source>
        <dbReference type="EMBL" id="CAB4157346.1"/>
    </source>
</evidence>
<accession>A0A6J5NHW0</accession>
<proteinExistence type="predicted"/>
<organism evidence="1">
    <name type="scientific">uncultured Caudovirales phage</name>
    <dbReference type="NCBI Taxonomy" id="2100421"/>
    <lineage>
        <taxon>Viruses</taxon>
        <taxon>Duplodnaviria</taxon>
        <taxon>Heunggongvirae</taxon>
        <taxon>Uroviricota</taxon>
        <taxon>Caudoviricetes</taxon>
        <taxon>Peduoviridae</taxon>
        <taxon>Maltschvirus</taxon>
        <taxon>Maltschvirus maltsch</taxon>
    </lineage>
</organism>
<protein>
    <submittedName>
        <fullName evidence="1">Uncharacterized protein</fullName>
    </submittedName>
</protein>